<sequence>MCDACVPYSDLTDEQREQQTAALAATFVGLPTVIGAPLILADEVWREVAVHQLELGARICGDIPAIKTYTAPTPAEALEVQSAAGHWTYDADHTDVETPRERVLRKAREEREEYLAEVQRRRETGELPPLNEGDNDG</sequence>
<feature type="region of interest" description="Disordered" evidence="1">
    <location>
        <begin position="114"/>
        <end position="137"/>
    </location>
</feature>
<proteinExistence type="predicted"/>
<keyword evidence="3" id="KW-1185">Reference proteome</keyword>
<dbReference type="InterPro" id="IPR021226">
    <property type="entry name" value="Phage_gene29"/>
</dbReference>
<dbReference type="Pfam" id="PF10910">
    <property type="entry name" value="Phage_gene29"/>
    <property type="match status" value="1"/>
</dbReference>
<accession>A0ABP8ZKK0</accession>
<dbReference type="Proteomes" id="UP001500822">
    <property type="component" value="Unassembled WGS sequence"/>
</dbReference>
<organism evidence="2 3">
    <name type="scientific">Gordonia alkaliphila</name>
    <dbReference type="NCBI Taxonomy" id="1053547"/>
    <lineage>
        <taxon>Bacteria</taxon>
        <taxon>Bacillati</taxon>
        <taxon>Actinomycetota</taxon>
        <taxon>Actinomycetes</taxon>
        <taxon>Mycobacteriales</taxon>
        <taxon>Gordoniaceae</taxon>
        <taxon>Gordonia</taxon>
    </lineage>
</organism>
<evidence type="ECO:0000313" key="2">
    <source>
        <dbReference type="EMBL" id="GAA4758799.1"/>
    </source>
</evidence>
<gene>
    <name evidence="2" type="ORF">GCM10023217_34110</name>
</gene>
<comment type="caution">
    <text evidence="2">The sequence shown here is derived from an EMBL/GenBank/DDBJ whole genome shotgun (WGS) entry which is preliminary data.</text>
</comment>
<evidence type="ECO:0000256" key="1">
    <source>
        <dbReference type="SAM" id="MobiDB-lite"/>
    </source>
</evidence>
<name>A0ABP8ZKK0_9ACTN</name>
<dbReference type="EMBL" id="BAABIE010000026">
    <property type="protein sequence ID" value="GAA4758799.1"/>
    <property type="molecule type" value="Genomic_DNA"/>
</dbReference>
<protein>
    <submittedName>
        <fullName evidence="2">Uncharacterized protein</fullName>
    </submittedName>
</protein>
<reference evidence="3" key="1">
    <citation type="journal article" date="2019" name="Int. J. Syst. Evol. Microbiol.">
        <title>The Global Catalogue of Microorganisms (GCM) 10K type strain sequencing project: providing services to taxonomists for standard genome sequencing and annotation.</title>
        <authorList>
            <consortium name="The Broad Institute Genomics Platform"/>
            <consortium name="The Broad Institute Genome Sequencing Center for Infectious Disease"/>
            <person name="Wu L."/>
            <person name="Ma J."/>
        </authorList>
    </citation>
    <scope>NUCLEOTIDE SEQUENCE [LARGE SCALE GENOMIC DNA]</scope>
    <source>
        <strain evidence="3">JCM 18077</strain>
    </source>
</reference>
<feature type="compositionally biased region" description="Basic and acidic residues" evidence="1">
    <location>
        <begin position="114"/>
        <end position="125"/>
    </location>
</feature>
<dbReference type="RefSeq" id="WP_345314442.1">
    <property type="nucleotide sequence ID" value="NZ_BAABIE010000026.1"/>
</dbReference>
<evidence type="ECO:0000313" key="3">
    <source>
        <dbReference type="Proteomes" id="UP001500822"/>
    </source>
</evidence>